<gene>
    <name evidence="2" type="ORF">PG991_003459</name>
</gene>
<sequence length="355" mass="38349">MSNDDASGDALGPSEDPPKQPTPTSPPPAPIPSADPRLIGQARTPPPLHHAPSISSQDLFKLSPIAALKLLSGGIEALVRVTGDIPPTPPPTSPTIPHMRGFAKEKADIVRVHSERSLLRLQQQAQAQDQANAAAAAQASSPFFPPQAPIDGVKLRHTPTSPPPPPATPEPYVVIGANSQPLNLQHSAITRKFYSKAPPPISIEDYLLRMHRFCPMSTAVYLATSLYIFRLAVEERVIPVTRRNCHRLLLAGLRVAMKALEDLSYPHKKVARVGGVSEAELARLEISFCFLAGFELVVSEETLRRHWEELRDGQAMSSNNNGAACGGGGMAEIGRVPVLKLEHRRREVQVDSTAA</sequence>
<dbReference type="PANTHER" id="PTHR15615">
    <property type="match status" value="1"/>
</dbReference>
<evidence type="ECO:0000313" key="3">
    <source>
        <dbReference type="Proteomes" id="UP001396898"/>
    </source>
</evidence>
<evidence type="ECO:0000313" key="2">
    <source>
        <dbReference type="EMBL" id="KAK8026403.1"/>
    </source>
</evidence>
<feature type="compositionally biased region" description="Pro residues" evidence="1">
    <location>
        <begin position="19"/>
        <end position="33"/>
    </location>
</feature>
<feature type="region of interest" description="Disordered" evidence="1">
    <location>
        <begin position="148"/>
        <end position="169"/>
    </location>
</feature>
<feature type="compositionally biased region" description="Pro residues" evidence="1">
    <location>
        <begin position="160"/>
        <end position="169"/>
    </location>
</feature>
<evidence type="ECO:0000256" key="1">
    <source>
        <dbReference type="SAM" id="MobiDB-lite"/>
    </source>
</evidence>
<dbReference type="CDD" id="cd20558">
    <property type="entry name" value="CYCLIN_ScPCL7-like"/>
    <property type="match status" value="1"/>
</dbReference>
<dbReference type="Gene3D" id="1.10.472.10">
    <property type="entry name" value="Cyclin-like"/>
    <property type="match status" value="1"/>
</dbReference>
<reference evidence="2 3" key="1">
    <citation type="submission" date="2023-01" db="EMBL/GenBank/DDBJ databases">
        <title>Analysis of 21 Apiospora genomes using comparative genomics revels a genus with tremendous synthesis potential of carbohydrate active enzymes and secondary metabolites.</title>
        <authorList>
            <person name="Sorensen T."/>
        </authorList>
    </citation>
    <scope>NUCLEOTIDE SEQUENCE [LARGE SCALE GENOMIC DNA]</scope>
    <source>
        <strain evidence="2 3">CBS 20057</strain>
    </source>
</reference>
<dbReference type="PANTHER" id="PTHR15615:SF32">
    <property type="entry name" value="PROTEIN KINASE COMPLEX COMPONENT, PUTATIVE (AFU_ORTHOLOGUE AFUA_2G07660)-RELATED"/>
    <property type="match status" value="1"/>
</dbReference>
<organism evidence="2 3">
    <name type="scientific">Apiospora marii</name>
    <dbReference type="NCBI Taxonomy" id="335849"/>
    <lineage>
        <taxon>Eukaryota</taxon>
        <taxon>Fungi</taxon>
        <taxon>Dikarya</taxon>
        <taxon>Ascomycota</taxon>
        <taxon>Pezizomycotina</taxon>
        <taxon>Sordariomycetes</taxon>
        <taxon>Xylariomycetidae</taxon>
        <taxon>Amphisphaeriales</taxon>
        <taxon>Apiosporaceae</taxon>
        <taxon>Apiospora</taxon>
    </lineage>
</organism>
<dbReference type="InterPro" id="IPR013922">
    <property type="entry name" value="Cyclin_PHO80-like"/>
</dbReference>
<feature type="region of interest" description="Disordered" evidence="1">
    <location>
        <begin position="1"/>
        <end position="56"/>
    </location>
</feature>
<name>A0ABR1S3R0_9PEZI</name>
<dbReference type="EMBL" id="JAQQWI010000007">
    <property type="protein sequence ID" value="KAK8026403.1"/>
    <property type="molecule type" value="Genomic_DNA"/>
</dbReference>
<evidence type="ECO:0008006" key="4">
    <source>
        <dbReference type="Google" id="ProtNLM"/>
    </source>
</evidence>
<comment type="caution">
    <text evidence="2">The sequence shown here is derived from an EMBL/GenBank/DDBJ whole genome shotgun (WGS) entry which is preliminary data.</text>
</comment>
<proteinExistence type="predicted"/>
<dbReference type="Pfam" id="PF08613">
    <property type="entry name" value="Cyclin"/>
    <property type="match status" value="1"/>
</dbReference>
<protein>
    <recommendedName>
        <fullName evidence="4">Cyclin</fullName>
    </recommendedName>
</protein>
<accession>A0ABR1S3R0</accession>
<keyword evidence="3" id="KW-1185">Reference proteome</keyword>
<dbReference type="Proteomes" id="UP001396898">
    <property type="component" value="Unassembled WGS sequence"/>
</dbReference>